<accession>A0A8S5L913</accession>
<reference evidence="1" key="1">
    <citation type="journal article" date="2021" name="Proc. Natl. Acad. Sci. U.S.A.">
        <title>A Catalog of Tens of Thousands of Viruses from Human Metagenomes Reveals Hidden Associations with Chronic Diseases.</title>
        <authorList>
            <person name="Tisza M.J."/>
            <person name="Buck C.B."/>
        </authorList>
    </citation>
    <scope>NUCLEOTIDE SEQUENCE</scope>
    <source>
        <strain evidence="1">Ct4T77</strain>
    </source>
</reference>
<sequence>MYPPTAAQCEAICEAIPAIPRFALLSTGSTLLTIPTIT</sequence>
<evidence type="ECO:0000313" key="1">
    <source>
        <dbReference type="EMBL" id="DAD66400.1"/>
    </source>
</evidence>
<organism evidence="1">
    <name type="scientific">Siphoviridae sp. ct4T77</name>
    <dbReference type="NCBI Taxonomy" id="2823563"/>
    <lineage>
        <taxon>Viruses</taxon>
        <taxon>Duplodnaviria</taxon>
        <taxon>Heunggongvirae</taxon>
        <taxon>Uroviricota</taxon>
        <taxon>Caudoviricetes</taxon>
    </lineage>
</organism>
<protein>
    <submittedName>
        <fullName evidence="1">Uncharacterized protein</fullName>
    </submittedName>
</protein>
<proteinExistence type="predicted"/>
<name>A0A8S5L913_9CAUD</name>
<dbReference type="EMBL" id="BK014659">
    <property type="protein sequence ID" value="DAD66400.1"/>
    <property type="molecule type" value="Genomic_DNA"/>
</dbReference>